<dbReference type="Proteomes" id="UP001054837">
    <property type="component" value="Unassembled WGS sequence"/>
</dbReference>
<name>A0AAV4M8H1_9ARAC</name>
<evidence type="ECO:0000313" key="4">
    <source>
        <dbReference type="Proteomes" id="UP001054837"/>
    </source>
</evidence>
<keyword evidence="4" id="KW-1185">Reference proteome</keyword>
<proteinExistence type="predicted"/>
<dbReference type="AlphaFoldDB" id="A0AAV4M8H1"/>
<sequence>MVDNNNNTNLPAMEQLPTKRAGSDTVKIVEGVHFHPLNHHRSSSAHELHGGNLGIERNILQHPRMSAVLLLFLPKLFVIFLPPPILPNQERVFGKRKGSGILFIPIPSPPPLSRFVAAVPFSTASKGVSWGWGWVENSAIRDTCPTSYY</sequence>
<comment type="caution">
    <text evidence="3">The sequence shown here is derived from an EMBL/GenBank/DDBJ whole genome shotgun (WGS) entry which is preliminary data.</text>
</comment>
<accession>A0AAV4M8H1</accession>
<gene>
    <name evidence="3" type="ORF">CDAR_500261</name>
</gene>
<organism evidence="3 4">
    <name type="scientific">Caerostris darwini</name>
    <dbReference type="NCBI Taxonomy" id="1538125"/>
    <lineage>
        <taxon>Eukaryota</taxon>
        <taxon>Metazoa</taxon>
        <taxon>Ecdysozoa</taxon>
        <taxon>Arthropoda</taxon>
        <taxon>Chelicerata</taxon>
        <taxon>Arachnida</taxon>
        <taxon>Araneae</taxon>
        <taxon>Araneomorphae</taxon>
        <taxon>Entelegynae</taxon>
        <taxon>Araneoidea</taxon>
        <taxon>Araneidae</taxon>
        <taxon>Caerostris</taxon>
    </lineage>
</organism>
<reference evidence="3 4" key="1">
    <citation type="submission" date="2021-06" db="EMBL/GenBank/DDBJ databases">
        <title>Caerostris darwini draft genome.</title>
        <authorList>
            <person name="Kono N."/>
            <person name="Arakawa K."/>
        </authorList>
    </citation>
    <scope>NUCLEOTIDE SEQUENCE [LARGE SCALE GENOMIC DNA]</scope>
</reference>
<evidence type="ECO:0000256" key="1">
    <source>
        <dbReference type="SAM" id="MobiDB-lite"/>
    </source>
</evidence>
<keyword evidence="2" id="KW-0812">Transmembrane</keyword>
<protein>
    <submittedName>
        <fullName evidence="3">Uncharacterized protein</fullName>
    </submittedName>
</protein>
<keyword evidence="2" id="KW-0472">Membrane</keyword>
<keyword evidence="2" id="KW-1133">Transmembrane helix</keyword>
<feature type="region of interest" description="Disordered" evidence="1">
    <location>
        <begin position="1"/>
        <end position="21"/>
    </location>
</feature>
<evidence type="ECO:0000313" key="3">
    <source>
        <dbReference type="EMBL" id="GIX68432.1"/>
    </source>
</evidence>
<feature type="compositionally biased region" description="Polar residues" evidence="1">
    <location>
        <begin position="1"/>
        <end position="10"/>
    </location>
</feature>
<feature type="transmembrane region" description="Helical" evidence="2">
    <location>
        <begin position="67"/>
        <end position="86"/>
    </location>
</feature>
<dbReference type="EMBL" id="BPLQ01000179">
    <property type="protein sequence ID" value="GIX68432.1"/>
    <property type="molecule type" value="Genomic_DNA"/>
</dbReference>
<evidence type="ECO:0000256" key="2">
    <source>
        <dbReference type="SAM" id="Phobius"/>
    </source>
</evidence>